<proteinExistence type="predicted"/>
<keyword evidence="3" id="KW-1185">Reference proteome</keyword>
<feature type="compositionally biased region" description="Low complexity" evidence="1">
    <location>
        <begin position="81"/>
        <end position="90"/>
    </location>
</feature>
<feature type="non-terminal residue" evidence="2">
    <location>
        <position position="264"/>
    </location>
</feature>
<protein>
    <submittedName>
        <fullName evidence="2">Uncharacterized protein</fullName>
    </submittedName>
</protein>
<feature type="non-terminal residue" evidence="2">
    <location>
        <position position="1"/>
    </location>
</feature>
<evidence type="ECO:0000313" key="3">
    <source>
        <dbReference type="Proteomes" id="UP000649617"/>
    </source>
</evidence>
<gene>
    <name evidence="2" type="ORF">SPIL2461_LOCUS10506</name>
</gene>
<dbReference type="AlphaFoldDB" id="A0A812RAP1"/>
<dbReference type="Proteomes" id="UP000649617">
    <property type="component" value="Unassembled WGS sequence"/>
</dbReference>
<reference evidence="2" key="1">
    <citation type="submission" date="2021-02" db="EMBL/GenBank/DDBJ databases">
        <authorList>
            <person name="Dougan E. K."/>
            <person name="Rhodes N."/>
            <person name="Thang M."/>
            <person name="Chan C."/>
        </authorList>
    </citation>
    <scope>NUCLEOTIDE SEQUENCE</scope>
</reference>
<feature type="region of interest" description="Disordered" evidence="1">
    <location>
        <begin position="69"/>
        <end position="91"/>
    </location>
</feature>
<evidence type="ECO:0000256" key="1">
    <source>
        <dbReference type="SAM" id="MobiDB-lite"/>
    </source>
</evidence>
<sequence>ASAVKEEMIDDFIARVDCAVVAESSADEEITGACRRAGQPRWAYGNRRGHVDVLCLRAHFRVVFKPPPAELAEPETPKPAPAAVVPSPSAGDIGRDRAGALYAYQTDGAWRLQNPNQQKMLIKIKKLDLLTVPYLTEGSRVLLLTGVETRYEPVAEAAGSSSAAFLAEASAVTAKPPSPVSSAAQAKASVAKPPKKAKGSVGAALSGASAAERLLPPVPAPKAAGTVVPPTATLPDFWREAPTSCSSYFACQEPRVAGSAESAR</sequence>
<dbReference type="EMBL" id="CAJNIZ010019668">
    <property type="protein sequence ID" value="CAE7429308.1"/>
    <property type="molecule type" value="Genomic_DNA"/>
</dbReference>
<accession>A0A812RAP1</accession>
<comment type="caution">
    <text evidence="2">The sequence shown here is derived from an EMBL/GenBank/DDBJ whole genome shotgun (WGS) entry which is preliminary data.</text>
</comment>
<name>A0A812RAP1_SYMPI</name>
<organism evidence="2 3">
    <name type="scientific">Symbiodinium pilosum</name>
    <name type="common">Dinoflagellate</name>
    <dbReference type="NCBI Taxonomy" id="2952"/>
    <lineage>
        <taxon>Eukaryota</taxon>
        <taxon>Sar</taxon>
        <taxon>Alveolata</taxon>
        <taxon>Dinophyceae</taxon>
        <taxon>Suessiales</taxon>
        <taxon>Symbiodiniaceae</taxon>
        <taxon>Symbiodinium</taxon>
    </lineage>
</organism>
<evidence type="ECO:0000313" key="2">
    <source>
        <dbReference type="EMBL" id="CAE7429308.1"/>
    </source>
</evidence>